<dbReference type="InterPro" id="IPR045122">
    <property type="entry name" value="Csc1-like"/>
</dbReference>
<evidence type="ECO:0000259" key="9">
    <source>
        <dbReference type="Pfam" id="PF02714"/>
    </source>
</evidence>
<feature type="transmembrane region" description="Helical" evidence="8">
    <location>
        <begin position="20"/>
        <end position="37"/>
    </location>
</feature>
<organism evidence="12 13">
    <name type="scientific">Scleroderma citrinum Foug A</name>
    <dbReference type="NCBI Taxonomy" id="1036808"/>
    <lineage>
        <taxon>Eukaryota</taxon>
        <taxon>Fungi</taxon>
        <taxon>Dikarya</taxon>
        <taxon>Basidiomycota</taxon>
        <taxon>Agaricomycotina</taxon>
        <taxon>Agaricomycetes</taxon>
        <taxon>Agaricomycetidae</taxon>
        <taxon>Boletales</taxon>
        <taxon>Sclerodermatineae</taxon>
        <taxon>Sclerodermataceae</taxon>
        <taxon>Scleroderma</taxon>
    </lineage>
</organism>
<dbReference type="OrthoDB" id="1689567at2759"/>
<evidence type="ECO:0000313" key="12">
    <source>
        <dbReference type="EMBL" id="KIM54590.1"/>
    </source>
</evidence>
<dbReference type="InterPro" id="IPR027815">
    <property type="entry name" value="CSC1/OSCA1-like_cyt"/>
</dbReference>
<reference evidence="12 13" key="1">
    <citation type="submission" date="2014-04" db="EMBL/GenBank/DDBJ databases">
        <authorList>
            <consortium name="DOE Joint Genome Institute"/>
            <person name="Kuo A."/>
            <person name="Kohler A."/>
            <person name="Nagy L.G."/>
            <person name="Floudas D."/>
            <person name="Copeland A."/>
            <person name="Barry K.W."/>
            <person name="Cichocki N."/>
            <person name="Veneault-Fourrey C."/>
            <person name="LaButti K."/>
            <person name="Lindquist E.A."/>
            <person name="Lipzen A."/>
            <person name="Lundell T."/>
            <person name="Morin E."/>
            <person name="Murat C."/>
            <person name="Sun H."/>
            <person name="Tunlid A."/>
            <person name="Henrissat B."/>
            <person name="Grigoriev I.V."/>
            <person name="Hibbett D.S."/>
            <person name="Martin F."/>
            <person name="Nordberg H.P."/>
            <person name="Cantor M.N."/>
            <person name="Hua S.X."/>
        </authorList>
    </citation>
    <scope>NUCLEOTIDE SEQUENCE [LARGE SCALE GENOMIC DNA]</scope>
    <source>
        <strain evidence="12 13">Foug A</strain>
    </source>
</reference>
<dbReference type="Proteomes" id="UP000053989">
    <property type="component" value="Unassembled WGS sequence"/>
</dbReference>
<dbReference type="InterPro" id="IPR003864">
    <property type="entry name" value="CSC1/OSCA1-like_7TM"/>
</dbReference>
<sequence length="1322" mass="148974">MGDIQNRPFSKDYSGLIDQSIIAVGITILCVGCHEVMKSRRRGPHPPEGLGSVESWQFGYLYQGRSWAKNPSPPIPQGWPLSWVKEVVEMPQARLNELRGVDATLYVRFLQGCLYFVLVHTFTTVPILLPIHVHFSPDDVSPKSMTRASIASLVLTQEGLELLWIHVCLLFWLTITWISTLLYICNGAFKFRAAKIDEAARITESDALAERNAQYHPHPYPQFPFQDIPPLDVDRSNRGLRLRTVMISNLPVELRTEAMLKEYFEYYMSRPVALPSMGITSSTQPGSVNKITAFIFNRAKHISKQIPIQAIGLGSQGEAEELPDNAPAGDIPVIERVVIARKMTELASLLERREDILCALEEAHIKLAKKTLVAVSREVEKRRALAVSNNSSGAMTEGKGKKVIDVEGQQSPASTKADLDLLVKTLESFVVQDGAAKEKINKPKNLLWRKRKVSSEGSENNLVALDNISNGSPTPDLHGRQFETMWDALLSLPRHILDPYQPLIHLSVLFRGKTVPSIDYYTAKLKLLTTLISQNRAKPINEYDPVSTAFVTFKDPKDARRACKYLAVHPENPLTCLATMAPQYEDIDWTRVMKSTFRVELIKNWVVSLGVWAFTIFWLFPVSLFVGLVSIQSIATFWPSLYNYLARHPWQQEIIQSFLPTLSVSLLAILMPLILLLIARKAYRITTLSLIHDTILVRYYKFLIVNVLVFFCVGVAVLQTFLTSFGKVSGSNILGVVADSFPSAGPFYVGWMIFLTAVHGSLELVMCTFVELPLFEYPSTSRQMAPRKRAVGIKPRAFDYYYWLPNHLLIVHVCLLFAILNPLVLPFALIYFAVETVVIKNQFLHLYAKNYECNGQNLLIRMVRYSLDGLMFSQFVFLAYMAVLKKTVNLTLAAVLFILTAIVKILMTRMCRARFEQDDILEAEVVCRTRATGVEHPEDDQTNNQNKPLTSKEGTKDAESRISSRLRTWRLPRWIHFSYTIDPGRMRPCQPIPFHCREESISRIDSTLSNKGPPAALRSPTLQEHQAGTSGATPLVTRHSPHPTWDDEPRYDIPYDNPYYARPITSALWLPRNVCEVLDLDDTVKLRRSLTSELSDEDLGLEVAHSIASLTPTYDSPIRSPDVERGTVFFPVIPKQYSGEEDIDLPEGIRNRVMANGNEEIDSADERRPSLFRQRFSSSALRISRGSITTRSQIIDEHPRTQSQTFEPSGEPLRQRAMTLTGHQQGSPTQVYATNDPALRPDLHAQAELMRSTASIVPRASRISVAGNVPTGEAVLNEAIAEEQIAAEERVKKEEAEAIQHNRRLAPAWVASLFYAKVRTSS</sequence>
<dbReference type="GO" id="GO:0005886">
    <property type="term" value="C:plasma membrane"/>
    <property type="evidence" value="ECO:0007669"/>
    <property type="project" value="TreeGrafter"/>
</dbReference>
<keyword evidence="13" id="KW-1185">Reference proteome</keyword>
<evidence type="ECO:0000313" key="13">
    <source>
        <dbReference type="Proteomes" id="UP000053989"/>
    </source>
</evidence>
<keyword evidence="3" id="KW-0813">Transport</keyword>
<dbReference type="Pfam" id="PF13967">
    <property type="entry name" value="RSN1_TM"/>
    <property type="match status" value="1"/>
</dbReference>
<feature type="transmembrane region" description="Helical" evidence="8">
    <location>
        <begin position="163"/>
        <end position="185"/>
    </location>
</feature>
<feature type="region of interest" description="Disordered" evidence="7">
    <location>
        <begin position="1018"/>
        <end position="1049"/>
    </location>
</feature>
<feature type="transmembrane region" description="Helical" evidence="8">
    <location>
        <begin position="605"/>
        <end position="638"/>
    </location>
</feature>
<feature type="transmembrane region" description="Helical" evidence="8">
    <location>
        <begin position="890"/>
        <end position="907"/>
    </location>
</feature>
<evidence type="ECO:0000259" key="10">
    <source>
        <dbReference type="Pfam" id="PF13967"/>
    </source>
</evidence>
<feature type="domain" description="CSC1/OSCA1-like 7TM region" evidence="9">
    <location>
        <begin position="604"/>
        <end position="879"/>
    </location>
</feature>
<dbReference type="EMBL" id="KN822151">
    <property type="protein sequence ID" value="KIM54590.1"/>
    <property type="molecule type" value="Genomic_DNA"/>
</dbReference>
<feature type="domain" description="CSC1/OSCA1-like cytosolic" evidence="11">
    <location>
        <begin position="333"/>
        <end position="590"/>
    </location>
</feature>
<evidence type="ECO:0000256" key="1">
    <source>
        <dbReference type="ARBA" id="ARBA00004141"/>
    </source>
</evidence>
<evidence type="ECO:0000259" key="11">
    <source>
        <dbReference type="Pfam" id="PF14703"/>
    </source>
</evidence>
<dbReference type="HOGENOM" id="CLU_002081_0_0_1"/>
<dbReference type="InterPro" id="IPR032880">
    <property type="entry name" value="CSC1/OSCA1-like_N"/>
</dbReference>
<reference evidence="13" key="2">
    <citation type="submission" date="2015-01" db="EMBL/GenBank/DDBJ databases">
        <title>Evolutionary Origins and Diversification of the Mycorrhizal Mutualists.</title>
        <authorList>
            <consortium name="DOE Joint Genome Institute"/>
            <consortium name="Mycorrhizal Genomics Consortium"/>
            <person name="Kohler A."/>
            <person name="Kuo A."/>
            <person name="Nagy L.G."/>
            <person name="Floudas D."/>
            <person name="Copeland A."/>
            <person name="Barry K.W."/>
            <person name="Cichocki N."/>
            <person name="Veneault-Fourrey C."/>
            <person name="LaButti K."/>
            <person name="Lindquist E.A."/>
            <person name="Lipzen A."/>
            <person name="Lundell T."/>
            <person name="Morin E."/>
            <person name="Murat C."/>
            <person name="Riley R."/>
            <person name="Ohm R."/>
            <person name="Sun H."/>
            <person name="Tunlid A."/>
            <person name="Henrissat B."/>
            <person name="Grigoriev I.V."/>
            <person name="Hibbett D.S."/>
            <person name="Martin F."/>
        </authorList>
    </citation>
    <scope>NUCLEOTIDE SEQUENCE [LARGE SCALE GENOMIC DNA]</scope>
    <source>
        <strain evidence="13">Foug A</strain>
    </source>
</reference>
<feature type="region of interest" description="Disordered" evidence="7">
    <location>
        <begin position="932"/>
        <end position="961"/>
    </location>
</feature>
<dbReference type="GO" id="GO:0005227">
    <property type="term" value="F:calcium-activated cation channel activity"/>
    <property type="evidence" value="ECO:0007669"/>
    <property type="project" value="InterPro"/>
</dbReference>
<gene>
    <name evidence="12" type="ORF">SCLCIDRAFT_1221793</name>
</gene>
<dbReference type="PANTHER" id="PTHR13018">
    <property type="entry name" value="PROBABLE MEMBRANE PROTEIN DUF221-RELATED"/>
    <property type="match status" value="1"/>
</dbReference>
<dbReference type="InParanoid" id="A0A0C3D1A6"/>
<protein>
    <recommendedName>
        <fullName evidence="14">CSC1/OSCA1-like 7TM region domain-containing protein</fullName>
    </recommendedName>
</protein>
<keyword evidence="5 8" id="KW-1133">Transmembrane helix</keyword>
<comment type="subcellular location">
    <subcellularLocation>
        <location evidence="1">Membrane</location>
        <topology evidence="1">Multi-pass membrane protein</topology>
    </subcellularLocation>
</comment>
<feature type="compositionally biased region" description="Polar residues" evidence="7">
    <location>
        <begin position="1020"/>
        <end position="1032"/>
    </location>
</feature>
<evidence type="ECO:0000256" key="2">
    <source>
        <dbReference type="ARBA" id="ARBA00007779"/>
    </source>
</evidence>
<accession>A0A0C3D1A6</accession>
<feature type="transmembrane region" description="Helical" evidence="8">
    <location>
        <begin position="798"/>
        <end position="819"/>
    </location>
</feature>
<proteinExistence type="inferred from homology"/>
<evidence type="ECO:0000256" key="4">
    <source>
        <dbReference type="ARBA" id="ARBA00022692"/>
    </source>
</evidence>
<keyword evidence="4 8" id="KW-0812">Transmembrane</keyword>
<dbReference type="STRING" id="1036808.A0A0C3D1A6"/>
<comment type="similarity">
    <text evidence="2">Belongs to the CSC1 (TC 1.A.17) family.</text>
</comment>
<name>A0A0C3D1A6_9AGAM</name>
<keyword evidence="6 8" id="KW-0472">Membrane</keyword>
<evidence type="ECO:0008006" key="14">
    <source>
        <dbReference type="Google" id="ProtNLM"/>
    </source>
</evidence>
<feature type="transmembrane region" description="Helical" evidence="8">
    <location>
        <begin position="658"/>
        <end position="678"/>
    </location>
</feature>
<evidence type="ECO:0000256" key="6">
    <source>
        <dbReference type="ARBA" id="ARBA00023136"/>
    </source>
</evidence>
<feature type="transmembrane region" description="Helical" evidence="8">
    <location>
        <begin position="113"/>
        <end position="135"/>
    </location>
</feature>
<feature type="transmembrane region" description="Helical" evidence="8">
    <location>
        <begin position="699"/>
        <end position="722"/>
    </location>
</feature>
<evidence type="ECO:0000256" key="7">
    <source>
        <dbReference type="SAM" id="MobiDB-lite"/>
    </source>
</evidence>
<dbReference type="Pfam" id="PF14703">
    <property type="entry name" value="PHM7_cyt"/>
    <property type="match status" value="1"/>
</dbReference>
<feature type="domain" description="CSC1/OSCA1-like N-terminal transmembrane" evidence="10">
    <location>
        <begin position="59"/>
        <end position="181"/>
    </location>
</feature>
<evidence type="ECO:0000256" key="5">
    <source>
        <dbReference type="ARBA" id="ARBA00022989"/>
    </source>
</evidence>
<dbReference type="PANTHER" id="PTHR13018:SF139">
    <property type="entry name" value="PHOSPHATE METABOLISM PROTEIN 7"/>
    <property type="match status" value="1"/>
</dbReference>
<evidence type="ECO:0000256" key="8">
    <source>
        <dbReference type="SAM" id="Phobius"/>
    </source>
</evidence>
<evidence type="ECO:0000256" key="3">
    <source>
        <dbReference type="ARBA" id="ARBA00022448"/>
    </source>
</evidence>
<dbReference type="Pfam" id="PF02714">
    <property type="entry name" value="RSN1_7TM"/>
    <property type="match status" value="1"/>
</dbReference>